<evidence type="ECO:0000259" key="1">
    <source>
        <dbReference type="PROSITE" id="PS50943"/>
    </source>
</evidence>
<protein>
    <submittedName>
        <fullName evidence="2">Helix-turn-helix domain-containing protein</fullName>
    </submittedName>
</protein>
<accession>A0A386HLT3</accession>
<dbReference type="AlphaFoldDB" id="A0A386HLT3"/>
<dbReference type="SUPFAM" id="SSF47413">
    <property type="entry name" value="lambda repressor-like DNA-binding domains"/>
    <property type="match status" value="1"/>
</dbReference>
<feature type="domain" description="HTH cro/C1-type" evidence="1">
    <location>
        <begin position="10"/>
        <end position="51"/>
    </location>
</feature>
<keyword evidence="3" id="KW-1185">Reference proteome</keyword>
<organism evidence="2 3">
    <name type="scientific">Arachidicoccus soli</name>
    <dbReference type="NCBI Taxonomy" id="2341117"/>
    <lineage>
        <taxon>Bacteria</taxon>
        <taxon>Pseudomonadati</taxon>
        <taxon>Bacteroidota</taxon>
        <taxon>Chitinophagia</taxon>
        <taxon>Chitinophagales</taxon>
        <taxon>Chitinophagaceae</taxon>
        <taxon>Arachidicoccus</taxon>
    </lineage>
</organism>
<evidence type="ECO:0000313" key="2">
    <source>
        <dbReference type="EMBL" id="AYD46622.1"/>
    </source>
</evidence>
<dbReference type="OrthoDB" id="1357763at2"/>
<dbReference type="InterPro" id="IPR001387">
    <property type="entry name" value="Cro/C1-type_HTH"/>
</dbReference>
<reference evidence="2 3" key="1">
    <citation type="submission" date="2018-09" db="EMBL/GenBank/DDBJ databases">
        <title>Arachidicoccus sp. nov., a bacterium isolated from soil.</title>
        <authorList>
            <person name="Weon H.-Y."/>
            <person name="Kwon S.-W."/>
            <person name="Lee S.A."/>
        </authorList>
    </citation>
    <scope>NUCLEOTIDE SEQUENCE [LARGE SCALE GENOMIC DNA]</scope>
    <source>
        <strain evidence="2 3">KIS59-12</strain>
    </source>
</reference>
<dbReference type="GO" id="GO:0003677">
    <property type="term" value="F:DNA binding"/>
    <property type="evidence" value="ECO:0007669"/>
    <property type="project" value="InterPro"/>
</dbReference>
<evidence type="ECO:0000313" key="3">
    <source>
        <dbReference type="Proteomes" id="UP000266118"/>
    </source>
</evidence>
<dbReference type="Gene3D" id="1.10.260.40">
    <property type="entry name" value="lambda repressor-like DNA-binding domains"/>
    <property type="match status" value="1"/>
</dbReference>
<dbReference type="PROSITE" id="PS50943">
    <property type="entry name" value="HTH_CROC1"/>
    <property type="match status" value="1"/>
</dbReference>
<sequence length="118" mass="13617">MPIKQIGEIMSRRREFLSLKQEDLAEMAQVTIKTIYMIESGKGNPGFGTLFSSNKMQFNSLMKIDLSDILYSFDHKSALVYLNYSLFPGQSHRFLWAYPLENKNKKWVIKKAVGTPGY</sequence>
<dbReference type="Proteomes" id="UP000266118">
    <property type="component" value="Chromosome"/>
</dbReference>
<name>A0A386HLT3_9BACT</name>
<dbReference type="KEGG" id="ark:D6B99_02720"/>
<dbReference type="EMBL" id="CP032489">
    <property type="protein sequence ID" value="AYD46622.1"/>
    <property type="molecule type" value="Genomic_DNA"/>
</dbReference>
<proteinExistence type="predicted"/>
<dbReference type="Pfam" id="PF01381">
    <property type="entry name" value="HTH_3"/>
    <property type="match status" value="1"/>
</dbReference>
<gene>
    <name evidence="2" type="ORF">D6B99_02720</name>
</gene>
<dbReference type="CDD" id="cd00093">
    <property type="entry name" value="HTH_XRE"/>
    <property type="match status" value="1"/>
</dbReference>
<dbReference type="InterPro" id="IPR010982">
    <property type="entry name" value="Lambda_DNA-bd_dom_sf"/>
</dbReference>